<reference evidence="2" key="1">
    <citation type="journal article" date="2022" name="bioRxiv">
        <title>Discovery and biosynthetic assessment of Streptomyces ortus sp nov. isolated from a deep-sea sponge.</title>
        <authorList>
            <person name="Williams S.E."/>
        </authorList>
    </citation>
    <scope>NUCLEOTIDE SEQUENCE</scope>
    <source>
        <strain evidence="2">A15ISP2-DRY2</strain>
    </source>
</reference>
<comment type="caution">
    <text evidence="2">The sequence shown here is derived from an EMBL/GenBank/DDBJ whole genome shotgun (WGS) entry which is preliminary data.</text>
</comment>
<evidence type="ECO:0000313" key="2">
    <source>
        <dbReference type="EMBL" id="MCX4234453.1"/>
    </source>
</evidence>
<feature type="region of interest" description="Disordered" evidence="1">
    <location>
        <begin position="1"/>
        <end position="25"/>
    </location>
</feature>
<evidence type="ECO:0000256" key="1">
    <source>
        <dbReference type="SAM" id="MobiDB-lite"/>
    </source>
</evidence>
<dbReference type="EMBL" id="JAIFZO010000002">
    <property type="protein sequence ID" value="MCX4234453.1"/>
    <property type="molecule type" value="Genomic_DNA"/>
</dbReference>
<dbReference type="RefSeq" id="WP_267027268.1">
    <property type="nucleotide sequence ID" value="NZ_JAIFZO010000002.1"/>
</dbReference>
<organism evidence="2 3">
    <name type="scientific">Streptomyces ortus</name>
    <dbReference type="NCBI Taxonomy" id="2867268"/>
    <lineage>
        <taxon>Bacteria</taxon>
        <taxon>Bacillati</taxon>
        <taxon>Actinomycetota</taxon>
        <taxon>Actinomycetes</taxon>
        <taxon>Kitasatosporales</taxon>
        <taxon>Streptomycetaceae</taxon>
        <taxon>Streptomyces</taxon>
    </lineage>
</organism>
<evidence type="ECO:0000313" key="3">
    <source>
        <dbReference type="Proteomes" id="UP001165590"/>
    </source>
</evidence>
<sequence length="286" mass="31025">MTTTGRQRFSVRTGLVEDDPDEGSYDGVPQHLVTPLQTWVHSALRVNTSYEEDTLADAVALRLRLTVPNRQRTAQYLCSVNNEILLDSIDEILAIWSAIRPDASRPIEDLEFILDQGGSAYRVNEQQSGLENRVLPAVRDAMNETISQAVANQSVGSAAEHLNSAWKAAYGRHPESVRAYSEAIKAVESAAHSTIQPNHAKATLGTMLGEIGNARSKFSIAITTPAGKDPIAPIEAMMRTLWYGQTSRHGNKAATLPETLDSARAAVHVASTLVQLFSSGAVVRNP</sequence>
<proteinExistence type="predicted"/>
<keyword evidence="3" id="KW-1185">Reference proteome</keyword>
<dbReference type="Proteomes" id="UP001165590">
    <property type="component" value="Unassembled WGS sequence"/>
</dbReference>
<accession>A0ABT3V3W5</accession>
<name>A0ABT3V3W5_9ACTN</name>
<protein>
    <recommendedName>
        <fullName evidence="4">Abortive infection protein-like C-terminal domain-containing protein</fullName>
    </recommendedName>
</protein>
<evidence type="ECO:0008006" key="4">
    <source>
        <dbReference type="Google" id="ProtNLM"/>
    </source>
</evidence>
<gene>
    <name evidence="2" type="ORF">K3769_16990</name>
</gene>